<name>A0A239ZZX8_9FIRM</name>
<gene>
    <name evidence="2" type="ORF">SAMEA44547418_01906</name>
</gene>
<dbReference type="Gene3D" id="3.40.109.40">
    <property type="match status" value="1"/>
</dbReference>
<dbReference type="SUPFAM" id="SSF56507">
    <property type="entry name" value="Methionine synthase activation domain-like"/>
    <property type="match status" value="1"/>
</dbReference>
<evidence type="ECO:0000313" key="3">
    <source>
        <dbReference type="Proteomes" id="UP000214973"/>
    </source>
</evidence>
<dbReference type="Proteomes" id="UP000214973">
    <property type="component" value="Chromosome 1"/>
</dbReference>
<organism evidence="2 3">
    <name type="scientific">Veillonella rodentium</name>
    <dbReference type="NCBI Taxonomy" id="248315"/>
    <lineage>
        <taxon>Bacteria</taxon>
        <taxon>Bacillati</taxon>
        <taxon>Bacillota</taxon>
        <taxon>Negativicutes</taxon>
        <taxon>Veillonellales</taxon>
        <taxon>Veillonellaceae</taxon>
        <taxon>Veillonella</taxon>
    </lineage>
</organism>
<dbReference type="GO" id="GO:0008705">
    <property type="term" value="F:methionine synthase activity"/>
    <property type="evidence" value="ECO:0007669"/>
    <property type="project" value="InterPro"/>
</dbReference>
<dbReference type="InterPro" id="IPR037010">
    <property type="entry name" value="VitB12-dep_Met_synth_activ_sf"/>
</dbReference>
<feature type="region of interest" description="Disordered" evidence="1">
    <location>
        <begin position="239"/>
        <end position="266"/>
    </location>
</feature>
<sequence length="266" mass="29493">MPIYNGMLPAIDKAEVKRYAGLRHAEDFPENYVNEACKEIQLLATPKGVYQEYDYDAETCTILSNPPLKIVGSVIEKHLEKSTKVYVLGVTVGEDVEIRSEQLFKQGKYTIGLLLDAAATTAVEQVADQVNEVINTIAKKQGYKPTWRFSPGYGNWPLEIQTELANIIKTEQIGLQVTENFLLFPRKSVTAIIGLMPANEDINTKRGCTSCSQKDCASRKLPEKVTATTKENEVNTVNTTNKTPCEKSINTADESGITMKGQPEIK</sequence>
<accession>A0A239ZZX8</accession>
<evidence type="ECO:0000256" key="1">
    <source>
        <dbReference type="SAM" id="MobiDB-lite"/>
    </source>
</evidence>
<dbReference type="RefSeq" id="WP_095066665.1">
    <property type="nucleotide sequence ID" value="NZ_LT906470.1"/>
</dbReference>
<proteinExistence type="predicted"/>
<keyword evidence="3" id="KW-1185">Reference proteome</keyword>
<evidence type="ECO:0000313" key="2">
    <source>
        <dbReference type="EMBL" id="SNV76308.1"/>
    </source>
</evidence>
<dbReference type="EMBL" id="LT906470">
    <property type="protein sequence ID" value="SNV76308.1"/>
    <property type="molecule type" value="Genomic_DNA"/>
</dbReference>
<reference evidence="2 3" key="1">
    <citation type="submission" date="2017-06" db="EMBL/GenBank/DDBJ databases">
        <authorList>
            <consortium name="Pathogen Informatics"/>
        </authorList>
    </citation>
    <scope>NUCLEOTIDE SEQUENCE [LARGE SCALE GENOMIC DNA]</scope>
    <source>
        <strain evidence="2 3">NCTC12018</strain>
    </source>
</reference>
<dbReference type="AlphaFoldDB" id="A0A239ZZX8"/>
<protein>
    <submittedName>
        <fullName evidence="2">Vitamin B12 dependent methionine synthase, activation domain</fullName>
    </submittedName>
</protein>
<dbReference type="KEGG" id="vrm:44547418_01906"/>